<dbReference type="AlphaFoldDB" id="A0AAV3L2U5"/>
<evidence type="ECO:0000259" key="1">
    <source>
        <dbReference type="Pfam" id="PF05598"/>
    </source>
</evidence>
<gene>
    <name evidence="2" type="ORF">O991_01943</name>
</gene>
<evidence type="ECO:0000313" key="3">
    <source>
        <dbReference type="Proteomes" id="UP000017126"/>
    </source>
</evidence>
<evidence type="ECO:0000313" key="2">
    <source>
        <dbReference type="EMBL" id="ERT50097.1"/>
    </source>
</evidence>
<dbReference type="InterPro" id="IPR008490">
    <property type="entry name" value="Transposase_InsH_N"/>
</dbReference>
<sequence>MMRKQSIEGRNQFAMLTIDDLVPKDHLVRKIDAAIQFDFIYPIVESTYSTHGRPSIDPVVLIKLVFIQPVVLVNFNILKNISKFLQNVVVLDLIEHCKPVICFQIYSLAL</sequence>
<dbReference type="Proteomes" id="UP000017126">
    <property type="component" value="Unassembled WGS sequence"/>
</dbReference>
<proteinExistence type="predicted"/>
<comment type="caution">
    <text evidence="2">The sequence shown here is derived from an EMBL/GenBank/DDBJ whole genome shotgun (WGS) entry which is preliminary data.</text>
</comment>
<reference evidence="2 3" key="1">
    <citation type="submission" date="2013-09" db="EMBL/GenBank/DDBJ databases">
        <title>The Genome Sequence of Enterococcus faecium 10/96A.</title>
        <authorList>
            <consortium name="The Broad Institute Genome Sequencing Platform"/>
            <consortium name="The Broad Institute Genome Sequencing Center for Infectious Disease"/>
            <person name="Earl A.M."/>
            <person name="Gilmore M.S."/>
            <person name="Lebreton F."/>
            <person name="Courvalin P."/>
            <person name="Walker B."/>
            <person name="Young S.K."/>
            <person name="Zeng Q."/>
            <person name="Gargeya S."/>
            <person name="Fitzgerald M."/>
            <person name="Haas B."/>
            <person name="Abouelleil A."/>
            <person name="Alvarado L."/>
            <person name="Arachchi H.M."/>
            <person name="Berlin A.M."/>
            <person name="Chapman S.B."/>
            <person name="Dewar J."/>
            <person name="Goldberg J."/>
            <person name="Griggs A."/>
            <person name="Gujja S."/>
            <person name="Hansen M."/>
            <person name="Howarth C."/>
            <person name="Imamovic A."/>
            <person name="Larimer J."/>
            <person name="McCowan C."/>
            <person name="Murphy C."/>
            <person name="Neiman D."/>
            <person name="Pearson M."/>
            <person name="Priest M."/>
            <person name="Roberts A."/>
            <person name="Saif S."/>
            <person name="Shea T."/>
            <person name="Sisk P."/>
            <person name="Sykes S."/>
            <person name="Wortman J."/>
            <person name="Nusbaum C."/>
            <person name="Birren B."/>
        </authorList>
    </citation>
    <scope>NUCLEOTIDE SEQUENCE [LARGE SCALE GENOMIC DNA]</scope>
    <source>
        <strain evidence="2 3">10/96A</strain>
    </source>
</reference>
<protein>
    <recommendedName>
        <fullName evidence="1">Transposase InsH N-terminal domain-containing protein</fullName>
    </recommendedName>
</protein>
<feature type="domain" description="Transposase InsH N-terminal" evidence="1">
    <location>
        <begin position="18"/>
        <end position="69"/>
    </location>
</feature>
<dbReference type="Pfam" id="PF05598">
    <property type="entry name" value="DUF772"/>
    <property type="match status" value="1"/>
</dbReference>
<organism evidence="2 3">
    <name type="scientific">Enterococcus faecium 10/96A</name>
    <dbReference type="NCBI Taxonomy" id="1391465"/>
    <lineage>
        <taxon>Bacteria</taxon>
        <taxon>Bacillati</taxon>
        <taxon>Bacillota</taxon>
        <taxon>Bacilli</taxon>
        <taxon>Lactobacillales</taxon>
        <taxon>Enterococcaceae</taxon>
        <taxon>Enterococcus</taxon>
    </lineage>
</organism>
<name>A0AAV3L2U5_ENTFC</name>
<dbReference type="EMBL" id="AXOL01000057">
    <property type="protein sequence ID" value="ERT50097.1"/>
    <property type="molecule type" value="Genomic_DNA"/>
</dbReference>
<accession>A0AAV3L2U5</accession>